<protein>
    <submittedName>
        <fullName evidence="2">Uncharacterized protein</fullName>
    </submittedName>
</protein>
<feature type="compositionally biased region" description="Polar residues" evidence="1">
    <location>
        <begin position="65"/>
        <end position="85"/>
    </location>
</feature>
<organism evidence="2 3">
    <name type="scientific">Cadophora malorum</name>
    <dbReference type="NCBI Taxonomy" id="108018"/>
    <lineage>
        <taxon>Eukaryota</taxon>
        <taxon>Fungi</taxon>
        <taxon>Dikarya</taxon>
        <taxon>Ascomycota</taxon>
        <taxon>Pezizomycotina</taxon>
        <taxon>Leotiomycetes</taxon>
        <taxon>Helotiales</taxon>
        <taxon>Ploettnerulaceae</taxon>
        <taxon>Cadophora</taxon>
    </lineage>
</organism>
<evidence type="ECO:0000256" key="1">
    <source>
        <dbReference type="SAM" id="MobiDB-lite"/>
    </source>
</evidence>
<dbReference type="AlphaFoldDB" id="A0A8H7W4Y0"/>
<evidence type="ECO:0000313" key="2">
    <source>
        <dbReference type="EMBL" id="KAG4411044.1"/>
    </source>
</evidence>
<accession>A0A8H7W4Y0</accession>
<comment type="caution">
    <text evidence="2">The sequence shown here is derived from an EMBL/GenBank/DDBJ whole genome shotgun (WGS) entry which is preliminary data.</text>
</comment>
<sequence length="165" mass="17910">MFFKTFVYGPLALTYLLGMVTALTTPYYLNATITASVASIASPSEVITVPDQGEVPPEVDPGLDISSTIPAQSSPTSAPVTPTDEPNTALPIEGELLDEEDPTAVAIYPFLTRTQIHQLPYWHFLLAHQMILPSFSADEELFIDDSGLPTDVSIEAEPADPVIWY</sequence>
<dbReference type="Proteomes" id="UP000664132">
    <property type="component" value="Unassembled WGS sequence"/>
</dbReference>
<name>A0A8H7W4Y0_9HELO</name>
<keyword evidence="3" id="KW-1185">Reference proteome</keyword>
<feature type="region of interest" description="Disordered" evidence="1">
    <location>
        <begin position="49"/>
        <end position="85"/>
    </location>
</feature>
<evidence type="ECO:0000313" key="3">
    <source>
        <dbReference type="Proteomes" id="UP000664132"/>
    </source>
</evidence>
<proteinExistence type="predicted"/>
<reference evidence="2" key="1">
    <citation type="submission" date="2021-02" db="EMBL/GenBank/DDBJ databases">
        <title>Genome sequence Cadophora malorum strain M34.</title>
        <authorList>
            <person name="Stefanovic E."/>
            <person name="Vu D."/>
            <person name="Scully C."/>
            <person name="Dijksterhuis J."/>
            <person name="Roader J."/>
            <person name="Houbraken J."/>
        </authorList>
    </citation>
    <scope>NUCLEOTIDE SEQUENCE</scope>
    <source>
        <strain evidence="2">M34</strain>
    </source>
</reference>
<gene>
    <name evidence="2" type="ORF">IFR04_015819</name>
</gene>
<dbReference type="EMBL" id="JAFJYH010000532">
    <property type="protein sequence ID" value="KAG4411044.1"/>
    <property type="molecule type" value="Genomic_DNA"/>
</dbReference>